<reference evidence="1" key="1">
    <citation type="submission" date="2014-09" db="EMBL/GenBank/DDBJ databases">
        <authorList>
            <person name="Magalhaes I.L.F."/>
            <person name="Oliveira U."/>
            <person name="Santos F.R."/>
            <person name="Vidigal T.H.D.A."/>
            <person name="Brescovit A.D."/>
            <person name="Santos A.J."/>
        </authorList>
    </citation>
    <scope>NUCLEOTIDE SEQUENCE</scope>
    <source>
        <tissue evidence="1">Shoot tissue taken approximately 20 cm above the soil surface</tissue>
    </source>
</reference>
<dbReference type="AlphaFoldDB" id="A0A0A8Y5R5"/>
<organism evidence="1">
    <name type="scientific">Arundo donax</name>
    <name type="common">Giant reed</name>
    <name type="synonym">Donax arundinaceus</name>
    <dbReference type="NCBI Taxonomy" id="35708"/>
    <lineage>
        <taxon>Eukaryota</taxon>
        <taxon>Viridiplantae</taxon>
        <taxon>Streptophyta</taxon>
        <taxon>Embryophyta</taxon>
        <taxon>Tracheophyta</taxon>
        <taxon>Spermatophyta</taxon>
        <taxon>Magnoliopsida</taxon>
        <taxon>Liliopsida</taxon>
        <taxon>Poales</taxon>
        <taxon>Poaceae</taxon>
        <taxon>PACMAD clade</taxon>
        <taxon>Arundinoideae</taxon>
        <taxon>Arundineae</taxon>
        <taxon>Arundo</taxon>
    </lineage>
</organism>
<accession>A0A0A8Y5R5</accession>
<reference evidence="1" key="2">
    <citation type="journal article" date="2015" name="Data Brief">
        <title>Shoot transcriptome of the giant reed, Arundo donax.</title>
        <authorList>
            <person name="Barrero R.A."/>
            <person name="Guerrero F.D."/>
            <person name="Moolhuijzen P."/>
            <person name="Goolsby J.A."/>
            <person name="Tidwell J."/>
            <person name="Bellgard S.E."/>
            <person name="Bellgard M.I."/>
        </authorList>
    </citation>
    <scope>NUCLEOTIDE SEQUENCE</scope>
    <source>
        <tissue evidence="1">Shoot tissue taken approximately 20 cm above the soil surface</tissue>
    </source>
</reference>
<dbReference type="EMBL" id="GBRH01276534">
    <property type="protein sequence ID" value="JAD21361.1"/>
    <property type="molecule type" value="Transcribed_RNA"/>
</dbReference>
<evidence type="ECO:0000313" key="1">
    <source>
        <dbReference type="EMBL" id="JAD21361.1"/>
    </source>
</evidence>
<name>A0A0A8Y5R5_ARUDO</name>
<protein>
    <submittedName>
        <fullName evidence="1">Uncharacterized protein</fullName>
    </submittedName>
</protein>
<proteinExistence type="predicted"/>
<sequence>MCPWAPLLFRINIITITDHPMISKCNHINYKAFSVIISA</sequence>